<accession>A0AAD8C962</accession>
<dbReference type="Proteomes" id="UP001233172">
    <property type="component" value="Unassembled WGS sequence"/>
</dbReference>
<dbReference type="InterPro" id="IPR036236">
    <property type="entry name" value="Znf_C2H2_sf"/>
</dbReference>
<keyword evidence="1" id="KW-0479">Metal-binding</keyword>
<proteinExistence type="predicted"/>
<feature type="domain" description="C2H2-type" evidence="6">
    <location>
        <begin position="137"/>
        <end position="164"/>
    </location>
</feature>
<evidence type="ECO:0000256" key="5">
    <source>
        <dbReference type="PROSITE-ProRule" id="PRU00042"/>
    </source>
</evidence>
<keyword evidence="8" id="KW-1185">Reference proteome</keyword>
<dbReference type="SUPFAM" id="SSF57667">
    <property type="entry name" value="beta-beta-alpha zinc fingers"/>
    <property type="match status" value="3"/>
</dbReference>
<organism evidence="7 8">
    <name type="scientific">Biomphalaria pfeifferi</name>
    <name type="common">Bloodfluke planorb</name>
    <name type="synonym">Freshwater snail</name>
    <dbReference type="NCBI Taxonomy" id="112525"/>
    <lineage>
        <taxon>Eukaryota</taxon>
        <taxon>Metazoa</taxon>
        <taxon>Spiralia</taxon>
        <taxon>Lophotrochozoa</taxon>
        <taxon>Mollusca</taxon>
        <taxon>Gastropoda</taxon>
        <taxon>Heterobranchia</taxon>
        <taxon>Euthyneura</taxon>
        <taxon>Panpulmonata</taxon>
        <taxon>Hygrophila</taxon>
        <taxon>Lymnaeoidea</taxon>
        <taxon>Planorbidae</taxon>
        <taxon>Biomphalaria</taxon>
    </lineage>
</organism>
<sequence length="365" mass="42694">MESSFTSSLSDTKVSTRKTKRQLLLVCIMCGYEVCSKKRLKHHLSKHIQCKVSSPKLESSTKQFTSDNDHDNKYTCTLCNSKYKYKPGLNRHMEKHEDCIYKIYDTRKLSGKKIRHGFSSVKFMMESGKKFESDKPFRCELCGQGCTTKTKLKRHYDIHNSDIRYSCNLCDYSTSRIDTLSTHQITHTQLKNHTCLKCYKKFKTIKCLKSHVITHASIGKLECPVCLGILPSLSKFKTHLNQHKNDTPPEQLRLPLLMMREKLDELYQSFIVDCPGLNTLAKRDRVFPCRSRSYLTSTFLCSICGYLTKKKCNFLVHLLVHGQERPYKCEHCMYSCKSRSNLNKHIKFYHHTIRRFTRIPRKISQ</sequence>
<dbReference type="Gene3D" id="3.30.160.60">
    <property type="entry name" value="Classic Zinc Finger"/>
    <property type="match status" value="4"/>
</dbReference>
<dbReference type="InterPro" id="IPR013087">
    <property type="entry name" value="Znf_C2H2_type"/>
</dbReference>
<keyword evidence="3 5" id="KW-0863">Zinc-finger</keyword>
<feature type="domain" description="C2H2-type" evidence="6">
    <location>
        <begin position="299"/>
        <end position="326"/>
    </location>
</feature>
<dbReference type="PROSITE" id="PS50157">
    <property type="entry name" value="ZINC_FINGER_C2H2_2"/>
    <property type="match status" value="5"/>
</dbReference>
<dbReference type="SMART" id="SM00355">
    <property type="entry name" value="ZnF_C2H2"/>
    <property type="match status" value="8"/>
</dbReference>
<name>A0AAD8C962_BIOPF</name>
<dbReference type="PANTHER" id="PTHR24379">
    <property type="entry name" value="KRAB AND ZINC FINGER DOMAIN-CONTAINING"/>
    <property type="match status" value="1"/>
</dbReference>
<dbReference type="Pfam" id="PF00096">
    <property type="entry name" value="zf-C2H2"/>
    <property type="match status" value="3"/>
</dbReference>
<feature type="domain" description="C2H2-type" evidence="6">
    <location>
        <begin position="165"/>
        <end position="192"/>
    </location>
</feature>
<dbReference type="AlphaFoldDB" id="A0AAD8C962"/>
<evidence type="ECO:0000256" key="2">
    <source>
        <dbReference type="ARBA" id="ARBA00022737"/>
    </source>
</evidence>
<evidence type="ECO:0000256" key="4">
    <source>
        <dbReference type="ARBA" id="ARBA00022833"/>
    </source>
</evidence>
<dbReference type="FunFam" id="3.30.160.60:FF:000100">
    <property type="entry name" value="Zinc finger 45-like"/>
    <property type="match status" value="1"/>
</dbReference>
<reference evidence="7" key="2">
    <citation type="submission" date="2023-04" db="EMBL/GenBank/DDBJ databases">
        <authorList>
            <person name="Bu L."/>
            <person name="Lu L."/>
            <person name="Laidemitt M.R."/>
            <person name="Zhang S.M."/>
            <person name="Mutuku M."/>
            <person name="Mkoji G."/>
            <person name="Steinauer M."/>
            <person name="Loker E.S."/>
        </authorList>
    </citation>
    <scope>NUCLEOTIDE SEQUENCE</scope>
    <source>
        <strain evidence="7">KasaAsao</strain>
        <tissue evidence="7">Whole Snail</tissue>
    </source>
</reference>
<keyword evidence="4" id="KW-0862">Zinc</keyword>
<reference evidence="7" key="1">
    <citation type="journal article" date="2023" name="PLoS Negl. Trop. Dis.">
        <title>A genome sequence for Biomphalaria pfeifferi, the major vector snail for the human-infecting parasite Schistosoma mansoni.</title>
        <authorList>
            <person name="Bu L."/>
            <person name="Lu L."/>
            <person name="Laidemitt M.R."/>
            <person name="Zhang S.M."/>
            <person name="Mutuku M."/>
            <person name="Mkoji G."/>
            <person name="Steinauer M."/>
            <person name="Loker E.S."/>
        </authorList>
    </citation>
    <scope>NUCLEOTIDE SEQUENCE</scope>
    <source>
        <strain evidence="7">KasaAsao</strain>
    </source>
</reference>
<dbReference type="PANTHER" id="PTHR24379:SF121">
    <property type="entry name" value="C2H2-TYPE DOMAIN-CONTAINING PROTEIN"/>
    <property type="match status" value="1"/>
</dbReference>
<evidence type="ECO:0000313" key="8">
    <source>
        <dbReference type="Proteomes" id="UP001233172"/>
    </source>
</evidence>
<feature type="domain" description="C2H2-type" evidence="6">
    <location>
        <begin position="327"/>
        <end position="356"/>
    </location>
</feature>
<evidence type="ECO:0000256" key="3">
    <source>
        <dbReference type="ARBA" id="ARBA00022771"/>
    </source>
</evidence>
<dbReference type="PROSITE" id="PS00028">
    <property type="entry name" value="ZINC_FINGER_C2H2_1"/>
    <property type="match status" value="5"/>
</dbReference>
<gene>
    <name evidence="7" type="ORF">Bpfe_002830</name>
</gene>
<feature type="domain" description="C2H2-type" evidence="6">
    <location>
        <begin position="74"/>
        <end position="96"/>
    </location>
</feature>
<comment type="caution">
    <text evidence="7">The sequence shown here is derived from an EMBL/GenBank/DDBJ whole genome shotgun (WGS) entry which is preliminary data.</text>
</comment>
<dbReference type="EMBL" id="JASAOG010000006">
    <property type="protein sequence ID" value="KAK0067989.1"/>
    <property type="molecule type" value="Genomic_DNA"/>
</dbReference>
<keyword evidence="2" id="KW-0677">Repeat</keyword>
<dbReference type="GO" id="GO:0008270">
    <property type="term" value="F:zinc ion binding"/>
    <property type="evidence" value="ECO:0007669"/>
    <property type="project" value="UniProtKB-KW"/>
</dbReference>
<evidence type="ECO:0000313" key="7">
    <source>
        <dbReference type="EMBL" id="KAK0067989.1"/>
    </source>
</evidence>
<evidence type="ECO:0000259" key="6">
    <source>
        <dbReference type="PROSITE" id="PS50157"/>
    </source>
</evidence>
<protein>
    <submittedName>
        <fullName evidence="7">Zinc finger protein 64 isoforms 3 and 4</fullName>
    </submittedName>
</protein>
<evidence type="ECO:0000256" key="1">
    <source>
        <dbReference type="ARBA" id="ARBA00022723"/>
    </source>
</evidence>